<accession>A0A699GVF3</accession>
<dbReference type="PANTHER" id="PTHR33116:SF79">
    <property type="entry name" value="REVERSE TRANSCRIPTASE DOMAIN, ZINC FINGER, CCHC-TYPE-RELATED"/>
    <property type="match status" value="1"/>
</dbReference>
<organism evidence="3">
    <name type="scientific">Tanacetum cinerariifolium</name>
    <name type="common">Dalmatian daisy</name>
    <name type="synonym">Chrysanthemum cinerariifolium</name>
    <dbReference type="NCBI Taxonomy" id="118510"/>
    <lineage>
        <taxon>Eukaryota</taxon>
        <taxon>Viridiplantae</taxon>
        <taxon>Streptophyta</taxon>
        <taxon>Embryophyta</taxon>
        <taxon>Tracheophyta</taxon>
        <taxon>Spermatophyta</taxon>
        <taxon>Magnoliopsida</taxon>
        <taxon>eudicotyledons</taxon>
        <taxon>Gunneridae</taxon>
        <taxon>Pentapetalae</taxon>
        <taxon>asterids</taxon>
        <taxon>campanulids</taxon>
        <taxon>Asterales</taxon>
        <taxon>Asteraceae</taxon>
        <taxon>Asteroideae</taxon>
        <taxon>Anthemideae</taxon>
        <taxon>Anthemidinae</taxon>
        <taxon>Tanacetum</taxon>
    </lineage>
</organism>
<comment type="similarity">
    <text evidence="1">Belongs to the heat shock protein 90 family.</text>
</comment>
<keyword evidence="2" id="KW-0143">Chaperone</keyword>
<evidence type="ECO:0000256" key="1">
    <source>
        <dbReference type="ARBA" id="ARBA00008239"/>
    </source>
</evidence>
<dbReference type="GO" id="GO:0005524">
    <property type="term" value="F:ATP binding"/>
    <property type="evidence" value="ECO:0007669"/>
    <property type="project" value="InterPro"/>
</dbReference>
<protein>
    <recommendedName>
        <fullName evidence="4">RNA-directed DNA polymerase, eukaryota, reverse transcriptase zinc-binding domain protein</fullName>
    </recommendedName>
</protein>
<dbReference type="SUPFAM" id="SSF54211">
    <property type="entry name" value="Ribosomal protein S5 domain 2-like"/>
    <property type="match status" value="1"/>
</dbReference>
<dbReference type="InterPro" id="IPR001404">
    <property type="entry name" value="Hsp90_fam"/>
</dbReference>
<dbReference type="EMBL" id="BKCJ010058198">
    <property type="protein sequence ID" value="GEW43416.1"/>
    <property type="molecule type" value="Genomic_DNA"/>
</dbReference>
<dbReference type="GO" id="GO:0140662">
    <property type="term" value="F:ATP-dependent protein folding chaperone"/>
    <property type="evidence" value="ECO:0007669"/>
    <property type="project" value="InterPro"/>
</dbReference>
<dbReference type="GO" id="GO:0016887">
    <property type="term" value="F:ATP hydrolysis activity"/>
    <property type="evidence" value="ECO:0007669"/>
    <property type="project" value="InterPro"/>
</dbReference>
<dbReference type="Gene3D" id="3.30.230.80">
    <property type="match status" value="1"/>
</dbReference>
<proteinExistence type="inferred from homology"/>
<dbReference type="InterPro" id="IPR020568">
    <property type="entry name" value="Ribosomal_Su5_D2-typ_SF"/>
</dbReference>
<evidence type="ECO:0000313" key="3">
    <source>
        <dbReference type="EMBL" id="GEW43416.1"/>
    </source>
</evidence>
<sequence>MQERDDLDRYSAMDVAQKAKVHWDVKGMRTRNSFMVKYAFFNYYNEKIHPFESHFDVNINSGFTALCPNEALDIQKPASFEEIRIAVWDCGSSVLDKVVSPVQSAFISGRQILDGPLMVSEIIDWYKKQNKNLMIFKEDFEKAFDSRSWIRSCLHSARTSILINGSPTFEFSLGRGLRQGDPLSLFLFILIMKGLKLNISKSNLYEVGVSKAEVHSMALLTGCQAANLLSIGGRLTLIKSVLGSLGIFYMSLFRALKTIINTLERLRARFFWGGGSDGNNKMAWIKWVNVLASYEHGGLEVGSLKAFNLALLQKWRWRFVNNSELLWVKLMKVIHGLEAGFDDLWIGDEPLYSRFNRLYGLDINENCSIRDRFVEGNWSWQWRRPVTSGWTEHMLNYLLYEIQHLTLSSRPNTWKWSIGLDGLFAVGTTRAYIDQLLLPSLNIATRWNTCLPRKMRNPKEIEQDQYNEFYKKTFNKFLDPLAHTNFTTEREVEFKSVVYIPKMAPMNNEDMVNPKTKNICLYVKRVFIFR</sequence>
<dbReference type="Pfam" id="PF00183">
    <property type="entry name" value="HSP90"/>
    <property type="match status" value="1"/>
</dbReference>
<dbReference type="AlphaFoldDB" id="A0A699GVF3"/>
<evidence type="ECO:0008006" key="4">
    <source>
        <dbReference type="Google" id="ProtNLM"/>
    </source>
</evidence>
<dbReference type="PANTHER" id="PTHR33116">
    <property type="entry name" value="REVERSE TRANSCRIPTASE ZINC-BINDING DOMAIN-CONTAINING PROTEIN-RELATED-RELATED"/>
    <property type="match status" value="1"/>
</dbReference>
<comment type="caution">
    <text evidence="3">The sequence shown here is derived from an EMBL/GenBank/DDBJ whole genome shotgun (WGS) entry which is preliminary data.</text>
</comment>
<dbReference type="GO" id="GO:0051082">
    <property type="term" value="F:unfolded protein binding"/>
    <property type="evidence" value="ECO:0007669"/>
    <property type="project" value="InterPro"/>
</dbReference>
<reference evidence="3" key="1">
    <citation type="journal article" date="2019" name="Sci. Rep.">
        <title>Draft genome of Tanacetum cinerariifolium, the natural source of mosquito coil.</title>
        <authorList>
            <person name="Yamashiro T."/>
            <person name="Shiraishi A."/>
            <person name="Satake H."/>
            <person name="Nakayama K."/>
        </authorList>
    </citation>
    <scope>NUCLEOTIDE SEQUENCE</scope>
</reference>
<name>A0A699GVF3_TANCI</name>
<evidence type="ECO:0000256" key="2">
    <source>
        <dbReference type="ARBA" id="ARBA00023186"/>
    </source>
</evidence>
<gene>
    <name evidence="3" type="ORF">Tci_215392</name>
</gene>